<accession>A0AA36J882</accession>
<proteinExistence type="predicted"/>
<reference evidence="2" key="1">
    <citation type="submission" date="2023-08" db="EMBL/GenBank/DDBJ databases">
        <authorList>
            <person name="Chen Y."/>
            <person name="Shah S."/>
            <person name="Dougan E. K."/>
            <person name="Thang M."/>
            <person name="Chan C."/>
        </authorList>
    </citation>
    <scope>NUCLEOTIDE SEQUENCE</scope>
</reference>
<evidence type="ECO:0000313" key="2">
    <source>
        <dbReference type="EMBL" id="CAJ1401440.1"/>
    </source>
</evidence>
<feature type="compositionally biased region" description="Low complexity" evidence="1">
    <location>
        <begin position="67"/>
        <end position="81"/>
    </location>
</feature>
<feature type="region of interest" description="Disordered" evidence="1">
    <location>
        <begin position="1"/>
        <end position="84"/>
    </location>
</feature>
<keyword evidence="3" id="KW-1185">Reference proteome</keyword>
<dbReference type="Proteomes" id="UP001178507">
    <property type="component" value="Unassembled WGS sequence"/>
</dbReference>
<feature type="compositionally biased region" description="Basic and acidic residues" evidence="1">
    <location>
        <begin position="12"/>
        <end position="33"/>
    </location>
</feature>
<evidence type="ECO:0000313" key="3">
    <source>
        <dbReference type="Proteomes" id="UP001178507"/>
    </source>
</evidence>
<name>A0AA36J882_9DINO</name>
<sequence length="239" mass="24611">MALLSSLSLSLLREKDKPRKSEPDAKPKPKPKPEVAPSRARPEPEAQVKPPAPKPAPASPLPPSLPAAPASASSDAGDSQPKAMSSLLGAYSDSEEETQVKPISSAAAAVVATAGANRATVLRAEARQVITSEGACGARGAHGACDARLKAGRFGGQAGAANCAEGPSGESAGHHAIPQISDVRLAEALRNMKFLKRALTLSSCRKLRCVTVAAGSLAVGPCYVWMACDLCLQEHVIRL</sequence>
<dbReference type="AlphaFoldDB" id="A0AA36J882"/>
<evidence type="ECO:0000256" key="1">
    <source>
        <dbReference type="SAM" id="MobiDB-lite"/>
    </source>
</evidence>
<dbReference type="EMBL" id="CAUJNA010003416">
    <property type="protein sequence ID" value="CAJ1401440.1"/>
    <property type="molecule type" value="Genomic_DNA"/>
</dbReference>
<feature type="compositionally biased region" description="Pro residues" evidence="1">
    <location>
        <begin position="50"/>
        <end position="66"/>
    </location>
</feature>
<organism evidence="2 3">
    <name type="scientific">Effrenium voratum</name>
    <dbReference type="NCBI Taxonomy" id="2562239"/>
    <lineage>
        <taxon>Eukaryota</taxon>
        <taxon>Sar</taxon>
        <taxon>Alveolata</taxon>
        <taxon>Dinophyceae</taxon>
        <taxon>Suessiales</taxon>
        <taxon>Symbiodiniaceae</taxon>
        <taxon>Effrenium</taxon>
    </lineage>
</organism>
<comment type="caution">
    <text evidence="2">The sequence shown here is derived from an EMBL/GenBank/DDBJ whole genome shotgun (WGS) entry which is preliminary data.</text>
</comment>
<gene>
    <name evidence="2" type="ORF">EVOR1521_LOCUS24587</name>
</gene>
<protein>
    <submittedName>
        <fullName evidence="2">Uncharacterized protein</fullName>
    </submittedName>
</protein>
<feature type="compositionally biased region" description="Low complexity" evidence="1">
    <location>
        <begin position="1"/>
        <end position="11"/>
    </location>
</feature>